<organism evidence="6 7">
    <name type="scientific">Yinghuangia aomiensis</name>
    <dbReference type="NCBI Taxonomy" id="676205"/>
    <lineage>
        <taxon>Bacteria</taxon>
        <taxon>Bacillati</taxon>
        <taxon>Actinomycetota</taxon>
        <taxon>Actinomycetes</taxon>
        <taxon>Kitasatosporales</taxon>
        <taxon>Streptomycetaceae</taxon>
        <taxon>Yinghuangia</taxon>
    </lineage>
</organism>
<feature type="region of interest" description="Disordered" evidence="4">
    <location>
        <begin position="206"/>
        <end position="247"/>
    </location>
</feature>
<evidence type="ECO:0000313" key="6">
    <source>
        <dbReference type="EMBL" id="GAA4984753.1"/>
    </source>
</evidence>
<evidence type="ECO:0000313" key="7">
    <source>
        <dbReference type="Proteomes" id="UP001500466"/>
    </source>
</evidence>
<dbReference type="EMBL" id="BAABHS010000028">
    <property type="protein sequence ID" value="GAA4984753.1"/>
    <property type="molecule type" value="Genomic_DNA"/>
</dbReference>
<evidence type="ECO:0000256" key="3">
    <source>
        <dbReference type="ARBA" id="ARBA00023274"/>
    </source>
</evidence>
<keyword evidence="2" id="KW-0689">Ribosomal protein</keyword>
<proteinExistence type="inferred from homology"/>
<name>A0ABP9I116_9ACTN</name>
<reference evidence="7" key="1">
    <citation type="journal article" date="2019" name="Int. J. Syst. Evol. Microbiol.">
        <title>The Global Catalogue of Microorganisms (GCM) 10K type strain sequencing project: providing services to taxonomists for standard genome sequencing and annotation.</title>
        <authorList>
            <consortium name="The Broad Institute Genomics Platform"/>
            <consortium name="The Broad Institute Genome Sequencing Center for Infectious Disease"/>
            <person name="Wu L."/>
            <person name="Ma J."/>
        </authorList>
    </citation>
    <scope>NUCLEOTIDE SEQUENCE [LARGE SCALE GENOMIC DNA]</scope>
    <source>
        <strain evidence="7">JCM 17986</strain>
    </source>
</reference>
<feature type="domain" description="S1 motif" evidence="5">
    <location>
        <begin position="14"/>
        <end position="82"/>
    </location>
</feature>
<evidence type="ECO:0000256" key="4">
    <source>
        <dbReference type="SAM" id="MobiDB-lite"/>
    </source>
</evidence>
<dbReference type="SMART" id="SM00316">
    <property type="entry name" value="S1"/>
    <property type="match status" value="2"/>
</dbReference>
<feature type="domain" description="S1 motif" evidence="5">
    <location>
        <begin position="98"/>
        <end position="167"/>
    </location>
</feature>
<protein>
    <recommendedName>
        <fullName evidence="5">S1 motif domain-containing protein</fullName>
    </recommendedName>
</protein>
<dbReference type="InterPro" id="IPR012340">
    <property type="entry name" value="NA-bd_OB-fold"/>
</dbReference>
<dbReference type="SUPFAM" id="SSF50249">
    <property type="entry name" value="Nucleic acid-binding proteins"/>
    <property type="match status" value="2"/>
</dbReference>
<evidence type="ECO:0000256" key="1">
    <source>
        <dbReference type="ARBA" id="ARBA00006767"/>
    </source>
</evidence>
<keyword evidence="7" id="KW-1185">Reference proteome</keyword>
<dbReference type="Proteomes" id="UP001500466">
    <property type="component" value="Unassembled WGS sequence"/>
</dbReference>
<dbReference type="PROSITE" id="PS50126">
    <property type="entry name" value="S1"/>
    <property type="match status" value="2"/>
</dbReference>
<gene>
    <name evidence="6" type="ORF">GCM10023205_63680</name>
</gene>
<dbReference type="Pfam" id="PF00575">
    <property type="entry name" value="S1"/>
    <property type="match status" value="1"/>
</dbReference>
<dbReference type="PANTHER" id="PTHR10724:SF7">
    <property type="entry name" value="SMALL RIBOSOMAL SUBUNIT PROTEIN BS1C"/>
    <property type="match status" value="1"/>
</dbReference>
<evidence type="ECO:0000256" key="2">
    <source>
        <dbReference type="ARBA" id="ARBA00022980"/>
    </source>
</evidence>
<dbReference type="InterPro" id="IPR050437">
    <property type="entry name" value="Ribos_protein_bS1-like"/>
</dbReference>
<evidence type="ECO:0000259" key="5">
    <source>
        <dbReference type="PROSITE" id="PS50126"/>
    </source>
</evidence>
<keyword evidence="3" id="KW-0687">Ribonucleoprotein</keyword>
<dbReference type="Gene3D" id="2.40.50.140">
    <property type="entry name" value="Nucleic acid-binding proteins"/>
    <property type="match status" value="2"/>
</dbReference>
<sequence length="247" mass="27593">MDDTDQSVMVLHVGEVRYGVVSAIERFGVFVDLGGFHGMVSAANFTWTHFERFSDLVEVGQHVAVVVLDVDEVRQRVSLSMKELEPDPLVAFARSRLHDTVPGVVDKILPIGTFVRLSEGIVGLVPVDDPGLAAGNEAGRPYEAGDAVDVTVRSINMQQDRVGIRRAVLDRRGHHHARRMPLACRHPPYHPGHQRGALRRRVDEDEFVDGQGSEPVREFGRVRRSSAYHRQLQPHLTPSHRSASRLR</sequence>
<dbReference type="InterPro" id="IPR003029">
    <property type="entry name" value="S1_domain"/>
</dbReference>
<comment type="caution">
    <text evidence="6">The sequence shown here is derived from an EMBL/GenBank/DDBJ whole genome shotgun (WGS) entry which is preliminary data.</text>
</comment>
<dbReference type="PANTHER" id="PTHR10724">
    <property type="entry name" value="30S RIBOSOMAL PROTEIN S1"/>
    <property type="match status" value="1"/>
</dbReference>
<comment type="similarity">
    <text evidence="1">Belongs to the bacterial ribosomal protein bS1 family.</text>
</comment>
<accession>A0ABP9I116</accession>